<dbReference type="InterPro" id="IPR000244">
    <property type="entry name" value="Ribosomal_bL9"/>
</dbReference>
<evidence type="ECO:0000313" key="3">
    <source>
        <dbReference type="Proteomes" id="UP000747542"/>
    </source>
</evidence>
<comment type="caution">
    <text evidence="2">The sequence shown here is derived from an EMBL/GenBank/DDBJ whole genome shotgun (WGS) entry which is preliminary data.</text>
</comment>
<dbReference type="GO" id="GO:0006412">
    <property type="term" value="P:translation"/>
    <property type="evidence" value="ECO:0007669"/>
    <property type="project" value="InterPro"/>
</dbReference>
<dbReference type="OrthoDB" id="5555409at2759"/>
<accession>A0A8J5JWD4</accession>
<protein>
    <submittedName>
        <fullName evidence="2">39S ribosomal protein L9-like</fullName>
    </submittedName>
</protein>
<dbReference type="GO" id="GO:0003735">
    <property type="term" value="F:structural constituent of ribosome"/>
    <property type="evidence" value="ECO:0007669"/>
    <property type="project" value="InterPro"/>
</dbReference>
<evidence type="ECO:0000259" key="1">
    <source>
        <dbReference type="Pfam" id="PF01281"/>
    </source>
</evidence>
<keyword evidence="3" id="KW-1185">Reference proteome</keyword>
<dbReference type="InterPro" id="IPR020070">
    <property type="entry name" value="Ribosomal_bL9_N"/>
</dbReference>
<dbReference type="GO" id="GO:0005840">
    <property type="term" value="C:ribosome"/>
    <property type="evidence" value="ECO:0007669"/>
    <property type="project" value="UniProtKB-KW"/>
</dbReference>
<proteinExistence type="predicted"/>
<dbReference type="EMBL" id="JAHLQT010024847">
    <property type="protein sequence ID" value="KAG7165087.1"/>
    <property type="molecule type" value="Genomic_DNA"/>
</dbReference>
<dbReference type="PANTHER" id="PTHR21368">
    <property type="entry name" value="50S RIBOSOMAL PROTEIN L9"/>
    <property type="match status" value="1"/>
</dbReference>
<keyword evidence="2" id="KW-0689">Ribosomal protein</keyword>
<reference evidence="2" key="1">
    <citation type="journal article" date="2021" name="Sci. Adv.">
        <title>The American lobster genome reveals insights on longevity, neural, and immune adaptations.</title>
        <authorList>
            <person name="Polinski J.M."/>
            <person name="Zimin A.V."/>
            <person name="Clark K.F."/>
            <person name="Kohn A.B."/>
            <person name="Sadowski N."/>
            <person name="Timp W."/>
            <person name="Ptitsyn A."/>
            <person name="Khanna P."/>
            <person name="Romanova D.Y."/>
            <person name="Williams P."/>
            <person name="Greenwood S.J."/>
            <person name="Moroz L.L."/>
            <person name="Walt D.R."/>
            <person name="Bodnar A.G."/>
        </authorList>
    </citation>
    <scope>NUCLEOTIDE SEQUENCE</scope>
    <source>
        <strain evidence="2">GMGI-L3</strain>
    </source>
</reference>
<evidence type="ECO:0000313" key="2">
    <source>
        <dbReference type="EMBL" id="KAG7165087.1"/>
    </source>
</evidence>
<organism evidence="2 3">
    <name type="scientific">Homarus americanus</name>
    <name type="common">American lobster</name>
    <dbReference type="NCBI Taxonomy" id="6706"/>
    <lineage>
        <taxon>Eukaryota</taxon>
        <taxon>Metazoa</taxon>
        <taxon>Ecdysozoa</taxon>
        <taxon>Arthropoda</taxon>
        <taxon>Crustacea</taxon>
        <taxon>Multicrustacea</taxon>
        <taxon>Malacostraca</taxon>
        <taxon>Eumalacostraca</taxon>
        <taxon>Eucarida</taxon>
        <taxon>Decapoda</taxon>
        <taxon>Pleocyemata</taxon>
        <taxon>Astacidea</taxon>
        <taxon>Nephropoidea</taxon>
        <taxon>Nephropidae</taxon>
        <taxon>Homarus</taxon>
    </lineage>
</organism>
<gene>
    <name evidence="2" type="primary">mRpL9-L</name>
    <name evidence="2" type="ORF">Hamer_G004861</name>
</gene>
<dbReference type="Pfam" id="PF01281">
    <property type="entry name" value="Ribosomal_L9_N"/>
    <property type="match status" value="1"/>
</dbReference>
<feature type="domain" description="Ribosomal protein L9" evidence="1">
    <location>
        <begin position="95"/>
        <end position="140"/>
    </location>
</feature>
<name>A0A8J5JWD4_HOMAM</name>
<sequence>MLRSVVQGLANLHLKNTGLAISRGAGRTLTAKDVETKVCGGPLLQQVRTTFILKRVSKSLLRKTHKKTSSRKMKARDFVYKLVEDTNVRKKEPLKVILLASVDGLGSKGQIVEVKPSRARYHLLLPGLAVYASPENIEKYSNIMKQVSEDEDQPSSQFARKTVQELSSRVISVSMNMKNPWKVEPWHVRVAFRKAGIVLPEEALTLPSNPIVGPDLSLQEKEFLVKVKVNNKEEAPVRCRIHHYATNPRERIPWKGFHWEYPAEPLFLEEAPVLEELTKNNPITRYVEEEEQ</sequence>
<keyword evidence="2" id="KW-0687">Ribonucleoprotein</keyword>
<dbReference type="AlphaFoldDB" id="A0A8J5JWD4"/>
<dbReference type="Proteomes" id="UP000747542">
    <property type="component" value="Unassembled WGS sequence"/>
</dbReference>